<accession>A0ABZ2F114</accession>
<reference evidence="1 3" key="1">
    <citation type="submission" date="2022-09" db="EMBL/GenBank/DDBJ databases">
        <authorList>
            <person name="Giprobiosintez L."/>
        </authorList>
    </citation>
    <scope>NUCLEOTIDE SEQUENCE [LARGE SCALE GENOMIC DNA]</scope>
    <source>
        <strain evidence="1">VKPM-B-12549</strain>
        <strain evidence="3">VKPM-B-12549 (GBS-15)</strain>
    </source>
</reference>
<sequence>MSEQQPNSKNIPVKPIADLIDAAYYKGQHDMLNLWASQAITLSLIVARLNQAGLLPLEGLLADLDKQAAAAEKGSPEQVSFRELIVHIHACVARLAGNPMPYESGPEPDGH</sequence>
<dbReference type="Proteomes" id="UP001359308">
    <property type="component" value="Chromosome"/>
</dbReference>
<dbReference type="RefSeq" id="WP_198321696.1">
    <property type="nucleotide sequence ID" value="NZ_CP104311.1"/>
</dbReference>
<organism evidence="1 3">
    <name type="scientific">Methylococcus capsulatus</name>
    <dbReference type="NCBI Taxonomy" id="414"/>
    <lineage>
        <taxon>Bacteria</taxon>
        <taxon>Pseudomonadati</taxon>
        <taxon>Pseudomonadota</taxon>
        <taxon>Gammaproteobacteria</taxon>
        <taxon>Methylococcales</taxon>
        <taxon>Methylococcaceae</taxon>
        <taxon>Methylococcus</taxon>
    </lineage>
</organism>
<dbReference type="EMBL" id="CP104311">
    <property type="protein sequence ID" value="WWF00763.1"/>
    <property type="molecule type" value="Genomic_DNA"/>
</dbReference>
<dbReference type="EMBL" id="CP104311">
    <property type="protein sequence ID" value="WWF02901.1"/>
    <property type="molecule type" value="Genomic_DNA"/>
</dbReference>
<evidence type="ECO:0000313" key="1">
    <source>
        <dbReference type="EMBL" id="WWF00763.1"/>
    </source>
</evidence>
<evidence type="ECO:0000313" key="3">
    <source>
        <dbReference type="Proteomes" id="UP001359308"/>
    </source>
</evidence>
<gene>
    <name evidence="2" type="ORF">N4J17_04600</name>
    <name evidence="1" type="ORF">N4J17_09735</name>
</gene>
<evidence type="ECO:0000313" key="2">
    <source>
        <dbReference type="EMBL" id="WWF02901.1"/>
    </source>
</evidence>
<name>A0ABZ2F114_METCP</name>
<proteinExistence type="predicted"/>
<keyword evidence="3" id="KW-1185">Reference proteome</keyword>
<protein>
    <submittedName>
        <fullName evidence="1">Uncharacterized protein</fullName>
    </submittedName>
</protein>